<feature type="non-terminal residue" evidence="1">
    <location>
        <position position="1"/>
    </location>
</feature>
<dbReference type="EMBL" id="BARV01013578">
    <property type="protein sequence ID" value="GAI24103.1"/>
    <property type="molecule type" value="Genomic_DNA"/>
</dbReference>
<proteinExistence type="predicted"/>
<comment type="caution">
    <text evidence="1">The sequence shown here is derived from an EMBL/GenBank/DDBJ whole genome shotgun (WGS) entry which is preliminary data.</text>
</comment>
<sequence length="34" mass="3708">IASTTLLSGIVIYSMAKSIDSSITSLEKAFKRIY</sequence>
<gene>
    <name evidence="1" type="ORF">S06H3_24420</name>
</gene>
<evidence type="ECO:0000313" key="1">
    <source>
        <dbReference type="EMBL" id="GAI24103.1"/>
    </source>
</evidence>
<protein>
    <submittedName>
        <fullName evidence="1">Uncharacterized protein</fullName>
    </submittedName>
</protein>
<reference evidence="1" key="1">
    <citation type="journal article" date="2014" name="Front. Microbiol.">
        <title>High frequency of phylogenetically diverse reductive dehalogenase-homologous genes in deep subseafloor sedimentary metagenomes.</title>
        <authorList>
            <person name="Kawai M."/>
            <person name="Futagami T."/>
            <person name="Toyoda A."/>
            <person name="Takaki Y."/>
            <person name="Nishi S."/>
            <person name="Hori S."/>
            <person name="Arai W."/>
            <person name="Tsubouchi T."/>
            <person name="Morono Y."/>
            <person name="Uchiyama I."/>
            <person name="Ito T."/>
            <person name="Fujiyama A."/>
            <person name="Inagaki F."/>
            <person name="Takami H."/>
        </authorList>
    </citation>
    <scope>NUCLEOTIDE SEQUENCE</scope>
    <source>
        <strain evidence="1">Expedition CK06-06</strain>
    </source>
</reference>
<organism evidence="1">
    <name type="scientific">marine sediment metagenome</name>
    <dbReference type="NCBI Taxonomy" id="412755"/>
    <lineage>
        <taxon>unclassified sequences</taxon>
        <taxon>metagenomes</taxon>
        <taxon>ecological metagenomes</taxon>
    </lineage>
</organism>
<name>X1LYF1_9ZZZZ</name>
<dbReference type="AlphaFoldDB" id="X1LYF1"/>
<accession>X1LYF1</accession>